<feature type="compositionally biased region" description="Polar residues" evidence="1">
    <location>
        <begin position="75"/>
        <end position="91"/>
    </location>
</feature>
<dbReference type="SMR" id="A0A0B2NNU7"/>
<proteinExistence type="predicted"/>
<sequence>MASYFAENNVLVLRCSESPQASLREKANKVLGLLGGNQLNSAINSEKAVKTDSAAVAELPDLIDTGDLNDYHGTGDNTKSKNGQNIANLTPSTPPALADDLFENFMNSGVASDELKNDDPFADVSFHSNDNKEHADIFSSMTVGDDKLDHHVSHGLGNRNEPDSDDLLAGLSIDENTSSTKQKATSPAMQSESLFSGLNNHVSHLGPDNGLGSMLGTQAVGFNVSSIFPSGHPPCITQPGIMLNQPYSSQPLNYGAMGNLLAQQQFLATMANFQHLNNVNKNDGSTAQNAGSNGKTPLPDIFQSKFSTQTPSSMISNSKKEETKAFDFISDHLATACDSRRVI</sequence>
<organism evidence="2">
    <name type="scientific">Glycine soja</name>
    <name type="common">Wild soybean</name>
    <dbReference type="NCBI Taxonomy" id="3848"/>
    <lineage>
        <taxon>Eukaryota</taxon>
        <taxon>Viridiplantae</taxon>
        <taxon>Streptophyta</taxon>
        <taxon>Embryophyta</taxon>
        <taxon>Tracheophyta</taxon>
        <taxon>Spermatophyta</taxon>
        <taxon>Magnoliopsida</taxon>
        <taxon>eudicotyledons</taxon>
        <taxon>Gunneridae</taxon>
        <taxon>Pentapetalae</taxon>
        <taxon>rosids</taxon>
        <taxon>fabids</taxon>
        <taxon>Fabales</taxon>
        <taxon>Fabaceae</taxon>
        <taxon>Papilionoideae</taxon>
        <taxon>50 kb inversion clade</taxon>
        <taxon>NPAAA clade</taxon>
        <taxon>indigoferoid/millettioid clade</taxon>
        <taxon>Phaseoleae</taxon>
        <taxon>Glycine</taxon>
        <taxon>Glycine subgen. Soja</taxon>
    </lineage>
</organism>
<evidence type="ECO:0000313" key="4">
    <source>
        <dbReference type="Proteomes" id="UP000289340"/>
    </source>
</evidence>
<evidence type="ECO:0000256" key="1">
    <source>
        <dbReference type="SAM" id="MobiDB-lite"/>
    </source>
</evidence>
<evidence type="ECO:0000313" key="3">
    <source>
        <dbReference type="EMBL" id="RZB62536.1"/>
    </source>
</evidence>
<dbReference type="InterPro" id="IPR039273">
    <property type="entry name" value="TEPSIN"/>
</dbReference>
<accession>A0A0B2NNU7</accession>
<dbReference type="Proteomes" id="UP000053555">
    <property type="component" value="Unassembled WGS sequence"/>
</dbReference>
<feature type="region of interest" description="Disordered" evidence="1">
    <location>
        <begin position="71"/>
        <end position="91"/>
    </location>
</feature>
<keyword evidence="4" id="KW-1185">Reference proteome</keyword>
<dbReference type="Proteomes" id="UP000289340">
    <property type="component" value="Chromosome 15"/>
</dbReference>
<dbReference type="EMBL" id="KN672316">
    <property type="protein sequence ID" value="KHM98730.1"/>
    <property type="molecule type" value="Genomic_DNA"/>
</dbReference>
<reference evidence="2" key="1">
    <citation type="submission" date="2014-07" db="EMBL/GenBank/DDBJ databases">
        <title>Identification of a novel salt tolerance gene in wild soybean by whole-genome sequencing.</title>
        <authorList>
            <person name="Lam H.-M."/>
            <person name="Qi X."/>
            <person name="Li M.-W."/>
            <person name="Liu X."/>
            <person name="Xie M."/>
            <person name="Ni M."/>
            <person name="Xu X."/>
        </authorList>
    </citation>
    <scope>NUCLEOTIDE SEQUENCE [LARGE SCALE GENOMIC DNA]</scope>
    <source>
        <tissue evidence="2">Root</tissue>
    </source>
</reference>
<feature type="region of interest" description="Disordered" evidence="1">
    <location>
        <begin position="149"/>
        <end position="169"/>
    </location>
</feature>
<dbReference type="AlphaFoldDB" id="A0A0B2NNU7"/>
<gene>
    <name evidence="3" type="ORF">D0Y65_039701</name>
    <name evidence="2" type="ORF">glysoja_030783</name>
</gene>
<evidence type="ECO:0000313" key="2">
    <source>
        <dbReference type="EMBL" id="KHM98730.1"/>
    </source>
</evidence>
<dbReference type="PANTHER" id="PTHR21514">
    <property type="entry name" value="AP-4 COMPLEX ACCESSORY SUBUNIT TEPSIN"/>
    <property type="match status" value="1"/>
</dbReference>
<dbReference type="EMBL" id="QZWG01000015">
    <property type="protein sequence ID" value="RZB62536.1"/>
    <property type="molecule type" value="Genomic_DNA"/>
</dbReference>
<protein>
    <submittedName>
        <fullName evidence="3">Protein MODIFIED TRANSPORT TO THE VACUOLE 1</fullName>
    </submittedName>
    <submittedName>
        <fullName evidence="2">VHS domain-containing protein</fullName>
    </submittedName>
</protein>
<dbReference type="PANTHER" id="PTHR21514:SF0">
    <property type="entry name" value="AP-4 COMPLEX ACCESSORY SUBUNIT TEPSIN"/>
    <property type="match status" value="1"/>
</dbReference>
<name>A0A0B2NNU7_GLYSO</name>
<dbReference type="GO" id="GO:0032588">
    <property type="term" value="C:trans-Golgi network membrane"/>
    <property type="evidence" value="ECO:0007669"/>
    <property type="project" value="TreeGrafter"/>
</dbReference>
<reference evidence="3 4" key="2">
    <citation type="submission" date="2018-09" db="EMBL/GenBank/DDBJ databases">
        <title>A high-quality reference genome of wild soybean provides a powerful tool to mine soybean genomes.</title>
        <authorList>
            <person name="Xie M."/>
            <person name="Chung C.Y.L."/>
            <person name="Li M.-W."/>
            <person name="Wong F.-L."/>
            <person name="Chan T.-F."/>
            <person name="Lam H.-M."/>
        </authorList>
    </citation>
    <scope>NUCLEOTIDE SEQUENCE [LARGE SCALE GENOMIC DNA]</scope>
    <source>
        <strain evidence="4">cv. W05</strain>
        <tissue evidence="3">Hypocotyl of etiolated seedlings</tissue>
    </source>
</reference>